<accession>A0A1J4JWQ9</accession>
<sequence>MQDFYDSRAAVDAMAALQQKIHDLEIETGQLRKESAQLRSIVESNEQHVNEKNEMLSREADKTQKMLESASETLIELRRIKAENRKLQSHLNSLKEEIERKEKAQKTEYDKILGQENDAKHAELLEQEIEELFSLLLTPPDFPIEKTKNITFNPTIISITTYSLPATIQTVVQYLHNLPFPFCDQKYRVKREIVTTLMTARNMCCKLMDEIHQLEIQKAKTAAKKKIQKDIDSKMSYLAVLTQAMAKFSM</sequence>
<protein>
    <submittedName>
        <fullName evidence="2">Uncharacterized protein</fullName>
    </submittedName>
</protein>
<proteinExistence type="predicted"/>
<dbReference type="AlphaFoldDB" id="A0A1J4JWQ9"/>
<name>A0A1J4JWQ9_9EUKA</name>
<organism evidence="2 3">
    <name type="scientific">Tritrichomonas foetus</name>
    <dbReference type="NCBI Taxonomy" id="1144522"/>
    <lineage>
        <taxon>Eukaryota</taxon>
        <taxon>Metamonada</taxon>
        <taxon>Parabasalia</taxon>
        <taxon>Tritrichomonadida</taxon>
        <taxon>Tritrichomonadidae</taxon>
        <taxon>Tritrichomonas</taxon>
    </lineage>
</organism>
<evidence type="ECO:0000313" key="2">
    <source>
        <dbReference type="EMBL" id="OHT03106.1"/>
    </source>
</evidence>
<evidence type="ECO:0000256" key="1">
    <source>
        <dbReference type="SAM" id="Coils"/>
    </source>
</evidence>
<dbReference type="VEuPathDB" id="TrichDB:TRFO_06744"/>
<keyword evidence="3" id="KW-1185">Reference proteome</keyword>
<reference evidence="2" key="1">
    <citation type="submission" date="2016-10" db="EMBL/GenBank/DDBJ databases">
        <authorList>
            <person name="Benchimol M."/>
            <person name="Almeida L.G."/>
            <person name="Vasconcelos A.T."/>
            <person name="Perreira-Neves A."/>
            <person name="Rosa I.A."/>
            <person name="Tasca T."/>
            <person name="Bogo M.R."/>
            <person name="de Souza W."/>
        </authorList>
    </citation>
    <scope>NUCLEOTIDE SEQUENCE [LARGE SCALE GENOMIC DNA]</scope>
    <source>
        <strain evidence="2">K</strain>
    </source>
</reference>
<gene>
    <name evidence="2" type="ORF">TRFO_06744</name>
</gene>
<feature type="coiled-coil region" evidence="1">
    <location>
        <begin position="7"/>
        <end position="111"/>
    </location>
</feature>
<dbReference type="EMBL" id="MLAK01000838">
    <property type="protein sequence ID" value="OHT03106.1"/>
    <property type="molecule type" value="Genomic_DNA"/>
</dbReference>
<dbReference type="Proteomes" id="UP000179807">
    <property type="component" value="Unassembled WGS sequence"/>
</dbReference>
<keyword evidence="1" id="KW-0175">Coiled coil</keyword>
<evidence type="ECO:0000313" key="3">
    <source>
        <dbReference type="Proteomes" id="UP000179807"/>
    </source>
</evidence>
<dbReference type="RefSeq" id="XP_068356242.1">
    <property type="nucleotide sequence ID" value="XM_068493276.1"/>
</dbReference>
<dbReference type="GeneID" id="94827980"/>
<comment type="caution">
    <text evidence="2">The sequence shown here is derived from an EMBL/GenBank/DDBJ whole genome shotgun (WGS) entry which is preliminary data.</text>
</comment>